<keyword evidence="8" id="KW-1185">Reference proteome</keyword>
<evidence type="ECO:0000259" key="6">
    <source>
        <dbReference type="PROSITE" id="PS51767"/>
    </source>
</evidence>
<comment type="caution">
    <text evidence="7">The sequence shown here is derived from an EMBL/GenBank/DDBJ whole genome shotgun (WGS) entry which is preliminary data.</text>
</comment>
<dbReference type="InterPro" id="IPR033121">
    <property type="entry name" value="PEPTIDASE_A1"/>
</dbReference>
<dbReference type="OrthoDB" id="1904546at2759"/>
<dbReference type="InterPro" id="IPR032861">
    <property type="entry name" value="TAXi_N"/>
</dbReference>
<evidence type="ECO:0000256" key="5">
    <source>
        <dbReference type="SAM" id="SignalP"/>
    </source>
</evidence>
<dbReference type="PANTHER" id="PTHR47965">
    <property type="entry name" value="ASPARTYL PROTEASE-RELATED"/>
    <property type="match status" value="1"/>
</dbReference>
<dbReference type="Pfam" id="PF14541">
    <property type="entry name" value="TAXi_C"/>
    <property type="match status" value="1"/>
</dbReference>
<feature type="domain" description="Peptidase A1" evidence="6">
    <location>
        <begin position="54"/>
        <end position="416"/>
    </location>
</feature>
<dbReference type="FunFam" id="2.40.70.10:FF:000041">
    <property type="entry name" value="Basic 7S globulin"/>
    <property type="match status" value="1"/>
</dbReference>
<evidence type="ECO:0000256" key="3">
    <source>
        <dbReference type="ARBA" id="ARBA00022525"/>
    </source>
</evidence>
<organism evidence="7 8">
    <name type="scientific">Rhamnella rubrinervis</name>
    <dbReference type="NCBI Taxonomy" id="2594499"/>
    <lineage>
        <taxon>Eukaryota</taxon>
        <taxon>Viridiplantae</taxon>
        <taxon>Streptophyta</taxon>
        <taxon>Embryophyta</taxon>
        <taxon>Tracheophyta</taxon>
        <taxon>Spermatophyta</taxon>
        <taxon>Magnoliopsida</taxon>
        <taxon>eudicotyledons</taxon>
        <taxon>Gunneridae</taxon>
        <taxon>Pentapetalae</taxon>
        <taxon>rosids</taxon>
        <taxon>fabids</taxon>
        <taxon>Rosales</taxon>
        <taxon>Rhamnaceae</taxon>
        <taxon>rhamnoid group</taxon>
        <taxon>Rhamneae</taxon>
        <taxon>Rhamnella</taxon>
    </lineage>
</organism>
<dbReference type="InterPro" id="IPR032799">
    <property type="entry name" value="TAXi_C"/>
</dbReference>
<dbReference type="PANTHER" id="PTHR47965:SF103">
    <property type="entry name" value="EUKARYOTIC ASPARTYL PROTEASE FAMILY PROTEIN"/>
    <property type="match status" value="1"/>
</dbReference>
<dbReference type="Proteomes" id="UP000796880">
    <property type="component" value="Unassembled WGS sequence"/>
</dbReference>
<gene>
    <name evidence="7" type="ORF">FNV43_RR01366</name>
</gene>
<dbReference type="Gene3D" id="2.40.70.10">
    <property type="entry name" value="Acid Proteases"/>
    <property type="match status" value="2"/>
</dbReference>
<comment type="similarity">
    <text evidence="2">Belongs to the peptidase A1 family.</text>
</comment>
<name>A0A8K0MS77_9ROSA</name>
<dbReference type="AlphaFoldDB" id="A0A8K0MS77"/>
<evidence type="ECO:0000313" key="8">
    <source>
        <dbReference type="Proteomes" id="UP000796880"/>
    </source>
</evidence>
<evidence type="ECO:0000256" key="4">
    <source>
        <dbReference type="ARBA" id="ARBA00022729"/>
    </source>
</evidence>
<protein>
    <recommendedName>
        <fullName evidence="6">Peptidase A1 domain-containing protein</fullName>
    </recommendedName>
</protein>
<evidence type="ECO:0000256" key="2">
    <source>
        <dbReference type="ARBA" id="ARBA00007447"/>
    </source>
</evidence>
<evidence type="ECO:0000313" key="7">
    <source>
        <dbReference type="EMBL" id="KAF3456712.1"/>
    </source>
</evidence>
<dbReference type="InterPro" id="IPR021109">
    <property type="entry name" value="Peptidase_aspartic_dom_sf"/>
</dbReference>
<reference evidence="7" key="1">
    <citation type="submission" date="2020-03" db="EMBL/GenBank/DDBJ databases">
        <title>A high-quality chromosome-level genome assembly of a woody plant with both climbing and erect habits, Rhamnella rubrinervis.</title>
        <authorList>
            <person name="Lu Z."/>
            <person name="Yang Y."/>
            <person name="Zhu X."/>
            <person name="Sun Y."/>
        </authorList>
    </citation>
    <scope>NUCLEOTIDE SEQUENCE</scope>
    <source>
        <strain evidence="7">BYM</strain>
        <tissue evidence="7">Leaf</tissue>
    </source>
</reference>
<dbReference type="SUPFAM" id="SSF50630">
    <property type="entry name" value="Acid proteases"/>
    <property type="match status" value="1"/>
</dbReference>
<keyword evidence="4 5" id="KW-0732">Signal</keyword>
<keyword evidence="3" id="KW-0964">Secreted</keyword>
<feature type="signal peptide" evidence="5">
    <location>
        <begin position="1"/>
        <end position="23"/>
    </location>
</feature>
<dbReference type="PROSITE" id="PS51767">
    <property type="entry name" value="PEPTIDASE_A1"/>
    <property type="match status" value="1"/>
</dbReference>
<dbReference type="GO" id="GO:0005576">
    <property type="term" value="C:extracellular region"/>
    <property type="evidence" value="ECO:0007669"/>
    <property type="project" value="UniProtKB-SubCell"/>
</dbReference>
<proteinExistence type="inferred from homology"/>
<comment type="subcellular location">
    <subcellularLocation>
        <location evidence="1">Secreted</location>
        <location evidence="1">Extracellular space</location>
    </subcellularLocation>
</comment>
<dbReference type="InterPro" id="IPR001461">
    <property type="entry name" value="Aspartic_peptidase_A1"/>
</dbReference>
<dbReference type="FunFam" id="2.40.70.10:FF:000045">
    <property type="entry name" value="Basic 7S globulin"/>
    <property type="match status" value="1"/>
</dbReference>
<sequence length="436" mass="47478">MNSLLVFYFSCILFPILISPSIANTTTATTSSLRQPKSLILPVTKVLHFPRNQYVTVIKQRTPLVPIKLAVDLGLENSWVLCDHSYVSSTYKPQHCGSPECSLASKYRTNEDCRDCFAGGTLNTPGCNNNTCIGDVENDVGNILGAGELFRDVASVESADGRVVYVPNLLFGCGDTMMMEGLASGVKGIAALGRTKLALPSQFAAAFGLEKKFTVCLSSSTTSNGVVLLGKNDGSKSLAYTPTIFEPSFGKRNGKYYVDLNSIKINDKVVPFPRKYLSFGYPLKYRGGTTLNTIYPYTAMFELIHSAFVNSFVEAMPKDVPRVADVSPFKACFNSTYIAKTPVGPAVPRVDFVMKNGVVWRMLGTNTMVEVDKDVMCLAFVDYGEYSEGSAIVIGGHQLEDNLVQFDIANNRVGFSNSLLSKQTSCSMFAAKYINA</sequence>
<dbReference type="GO" id="GO:0004190">
    <property type="term" value="F:aspartic-type endopeptidase activity"/>
    <property type="evidence" value="ECO:0007669"/>
    <property type="project" value="InterPro"/>
</dbReference>
<accession>A0A8K0MS77</accession>
<dbReference type="Pfam" id="PF14543">
    <property type="entry name" value="TAXi_N"/>
    <property type="match status" value="1"/>
</dbReference>
<dbReference type="GO" id="GO:0006508">
    <property type="term" value="P:proteolysis"/>
    <property type="evidence" value="ECO:0007669"/>
    <property type="project" value="InterPro"/>
</dbReference>
<dbReference type="EMBL" id="VOIH02000001">
    <property type="protein sequence ID" value="KAF3456712.1"/>
    <property type="molecule type" value="Genomic_DNA"/>
</dbReference>
<feature type="chain" id="PRO_5035477174" description="Peptidase A1 domain-containing protein" evidence="5">
    <location>
        <begin position="24"/>
        <end position="436"/>
    </location>
</feature>
<evidence type="ECO:0000256" key="1">
    <source>
        <dbReference type="ARBA" id="ARBA00004239"/>
    </source>
</evidence>